<dbReference type="Gene3D" id="3.40.630.30">
    <property type="match status" value="1"/>
</dbReference>
<evidence type="ECO:0000313" key="1">
    <source>
        <dbReference type="EMBL" id="AIF49025.1"/>
    </source>
</evidence>
<evidence type="ECO:0000313" key="2">
    <source>
        <dbReference type="Proteomes" id="UP000027987"/>
    </source>
</evidence>
<proteinExistence type="predicted"/>
<dbReference type="EMBL" id="CP008884">
    <property type="protein sequence ID" value="AIF49025.1"/>
    <property type="molecule type" value="Genomic_DNA"/>
</dbReference>
<reference evidence="1 2" key="1">
    <citation type="submission" date="2014-07" db="EMBL/GenBank/DDBJ databases">
        <title>Complete Genome Sequence of Dyella japonica Strain A8 Isolated from Malaysian Tropical Soil.</title>
        <authorList>
            <person name="Hui R.K.H."/>
            <person name="Chen J.-W."/>
            <person name="Chan K.-G."/>
            <person name="Leung F.C.C."/>
        </authorList>
    </citation>
    <scope>NUCLEOTIDE SEQUENCE [LARGE SCALE GENOMIC DNA]</scope>
    <source>
        <strain evidence="1 2">A8</strain>
    </source>
</reference>
<dbReference type="PATRIC" id="fig|1217721.7.peg.3724"/>
<name>A0A075K4I4_9GAMM</name>
<organism evidence="1 2">
    <name type="scientific">Dyella japonica A8</name>
    <dbReference type="NCBI Taxonomy" id="1217721"/>
    <lineage>
        <taxon>Bacteria</taxon>
        <taxon>Pseudomonadati</taxon>
        <taxon>Pseudomonadota</taxon>
        <taxon>Gammaproteobacteria</taxon>
        <taxon>Lysobacterales</taxon>
        <taxon>Rhodanobacteraceae</taxon>
        <taxon>Dyella</taxon>
    </lineage>
</organism>
<keyword evidence="2" id="KW-1185">Reference proteome</keyword>
<gene>
    <name evidence="1" type="ORF">HY57_18130</name>
</gene>
<dbReference type="RefSeq" id="WP_019464830.1">
    <property type="nucleotide sequence ID" value="NZ_ALOY01000140.1"/>
</dbReference>
<dbReference type="Pfam" id="PF04339">
    <property type="entry name" value="FemAB_like"/>
    <property type="match status" value="1"/>
</dbReference>
<dbReference type="SUPFAM" id="SSF55729">
    <property type="entry name" value="Acyl-CoA N-acyltransferases (Nat)"/>
    <property type="match status" value="1"/>
</dbReference>
<dbReference type="Proteomes" id="UP000027987">
    <property type="component" value="Chromosome"/>
</dbReference>
<dbReference type="AlphaFoldDB" id="A0A075K4I4"/>
<dbReference type="InterPro" id="IPR016181">
    <property type="entry name" value="Acyl_CoA_acyltransferase"/>
</dbReference>
<sequence length="352" mass="40112">MRYLNQLEPDALVARFAEHPPIDFSVMQVAGTPAFVAPFDLLTTADDDARKKVTGAPGYRWWGRLLRWRTAFVGTTVSEYALFPRDARPDDLAKALRDQLGRRQRLMIVKDIPQASPLFDAATGDWCRHFADACASAGFVLLEGQALAYVPIDFQSEDEYLARLSSGRRKDIRRKLRKRDDVVVESVRCGEAMFNDDAVIDAYYALYENVYAQSEIHFDKLSRDFFAAVLRDTANGGVVFVYRHQGDMIGWNLCFVVDGKLIDKYVGFAYPQAREQNLYFTSWFHNLAFAREQGLTHYVAGWTDPQVKSYLGAQFTLTRHAIYLRNPLLRAAARKLGKFFESDSQWAANEQA</sequence>
<dbReference type="InterPro" id="IPR007434">
    <property type="entry name" value="FemAB-like"/>
</dbReference>
<dbReference type="KEGG" id="dja:HY57_18130"/>
<dbReference type="HOGENOM" id="CLU_782840_0_0_6"/>
<protein>
    <submittedName>
        <fullName evidence="1">ATP synthase subunit alpha</fullName>
    </submittedName>
</protein>
<dbReference type="STRING" id="1217721.HY57_18130"/>
<accession>A0A075K4I4</accession>